<evidence type="ECO:0000313" key="2">
    <source>
        <dbReference type="Proteomes" id="UP000005237"/>
    </source>
</evidence>
<sequence length="77" mass="8576">MLPGPALQENQRPHWHYAKRRIRQSNGGDSEGDLKNFLKCYPTKPLLMSKLWKDPVAAATALGLAVKPFDSEGDTDP</sequence>
<name>A0A8R1I8Z1_CAEJA</name>
<reference evidence="1" key="2">
    <citation type="submission" date="2022-06" db="UniProtKB">
        <authorList>
            <consortium name="EnsemblMetazoa"/>
        </authorList>
    </citation>
    <scope>IDENTIFICATION</scope>
    <source>
        <strain evidence="1">DF5081</strain>
    </source>
</reference>
<evidence type="ECO:0000313" key="1">
    <source>
        <dbReference type="EnsemblMetazoa" id="CJA30981.1"/>
    </source>
</evidence>
<accession>A0A8R1I8Z1</accession>
<organism evidence="1 2">
    <name type="scientific">Caenorhabditis japonica</name>
    <dbReference type="NCBI Taxonomy" id="281687"/>
    <lineage>
        <taxon>Eukaryota</taxon>
        <taxon>Metazoa</taxon>
        <taxon>Ecdysozoa</taxon>
        <taxon>Nematoda</taxon>
        <taxon>Chromadorea</taxon>
        <taxon>Rhabditida</taxon>
        <taxon>Rhabditina</taxon>
        <taxon>Rhabditomorpha</taxon>
        <taxon>Rhabditoidea</taxon>
        <taxon>Rhabditidae</taxon>
        <taxon>Peloderinae</taxon>
        <taxon>Caenorhabditis</taxon>
    </lineage>
</organism>
<dbReference type="EnsemblMetazoa" id="CJA30981.1">
    <property type="protein sequence ID" value="CJA30981.1"/>
    <property type="gene ID" value="WBGene00206828"/>
</dbReference>
<reference evidence="2" key="1">
    <citation type="submission" date="2010-08" db="EMBL/GenBank/DDBJ databases">
        <authorList>
            <consortium name="Caenorhabditis japonica Sequencing Consortium"/>
            <person name="Wilson R.K."/>
        </authorList>
    </citation>
    <scope>NUCLEOTIDE SEQUENCE [LARGE SCALE GENOMIC DNA]</scope>
    <source>
        <strain evidence="2">DF5081</strain>
    </source>
</reference>
<dbReference type="Proteomes" id="UP000005237">
    <property type="component" value="Unassembled WGS sequence"/>
</dbReference>
<protein>
    <submittedName>
        <fullName evidence="1">Uncharacterized protein</fullName>
    </submittedName>
</protein>
<proteinExistence type="predicted"/>
<keyword evidence="2" id="KW-1185">Reference proteome</keyword>
<dbReference type="AlphaFoldDB" id="A0A8R1I8Z1"/>